<evidence type="ECO:0008006" key="3">
    <source>
        <dbReference type="Google" id="ProtNLM"/>
    </source>
</evidence>
<evidence type="ECO:0000313" key="2">
    <source>
        <dbReference type="EMBL" id="CAD8390925.1"/>
    </source>
</evidence>
<keyword evidence="1" id="KW-1133">Transmembrane helix</keyword>
<proteinExistence type="predicted"/>
<protein>
    <recommendedName>
        <fullName evidence="3">O-fucosyltransferase family protein</fullName>
    </recommendedName>
</protein>
<sequence length="188" mass="21527">MVQRARKILARWNRKWMREWGREQSSLYFGHESSAGKRKTYCWKSSRTIPVTFLLCLCLVVVFLRVLLASFAHSFSNLPESISEKKDELRTGTVNCSRSDYDVLPSCDRIVAFSDEKGKGFGAQVNRMLEAAVLARFVGAAFILPTTKDWNYGCGNFKTWSCYFEELHGECLGKDSKVHQVRSIGFIF</sequence>
<evidence type="ECO:0000256" key="1">
    <source>
        <dbReference type="SAM" id="Phobius"/>
    </source>
</evidence>
<accession>A0A7S0G0F2</accession>
<feature type="transmembrane region" description="Helical" evidence="1">
    <location>
        <begin position="48"/>
        <end position="68"/>
    </location>
</feature>
<reference evidence="2" key="1">
    <citation type="submission" date="2021-01" db="EMBL/GenBank/DDBJ databases">
        <authorList>
            <person name="Corre E."/>
            <person name="Pelletier E."/>
            <person name="Niang G."/>
            <person name="Scheremetjew M."/>
            <person name="Finn R."/>
            <person name="Kale V."/>
            <person name="Holt S."/>
            <person name="Cochrane G."/>
            <person name="Meng A."/>
            <person name="Brown T."/>
            <person name="Cohen L."/>
        </authorList>
    </citation>
    <scope>NUCLEOTIDE SEQUENCE</scope>
    <source>
        <strain evidence="2">UTEX LB 2760</strain>
    </source>
</reference>
<keyword evidence="1" id="KW-0812">Transmembrane</keyword>
<dbReference type="EMBL" id="HBEK01001629">
    <property type="protein sequence ID" value="CAD8390925.1"/>
    <property type="molecule type" value="Transcribed_RNA"/>
</dbReference>
<keyword evidence="1" id="KW-0472">Membrane</keyword>
<name>A0A7S0G0F2_9RHOD</name>
<dbReference type="AlphaFoldDB" id="A0A7S0G0F2"/>
<gene>
    <name evidence="2" type="ORF">RMAR0315_LOCUS900</name>
</gene>
<organism evidence="2">
    <name type="scientific">Rhodosorus marinus</name>
    <dbReference type="NCBI Taxonomy" id="101924"/>
    <lineage>
        <taxon>Eukaryota</taxon>
        <taxon>Rhodophyta</taxon>
        <taxon>Stylonematophyceae</taxon>
        <taxon>Stylonematales</taxon>
        <taxon>Stylonemataceae</taxon>
        <taxon>Rhodosorus</taxon>
    </lineage>
</organism>